<accession>A0A2L0F831</accession>
<evidence type="ECO:0000259" key="1">
    <source>
        <dbReference type="Pfam" id="PF12770"/>
    </source>
</evidence>
<proteinExistence type="predicted"/>
<reference evidence="2 3" key="1">
    <citation type="submission" date="2015-09" db="EMBL/GenBank/DDBJ databases">
        <title>Sorangium comparison.</title>
        <authorList>
            <person name="Zaburannyi N."/>
            <person name="Bunk B."/>
            <person name="Overmann J."/>
            <person name="Mueller R."/>
        </authorList>
    </citation>
    <scope>NUCLEOTIDE SEQUENCE [LARGE SCALE GENOMIC DNA]</scope>
    <source>
        <strain evidence="2 3">So ce26</strain>
    </source>
</reference>
<dbReference type="Pfam" id="PF12770">
    <property type="entry name" value="CHAT"/>
    <property type="match status" value="1"/>
</dbReference>
<gene>
    <name evidence="2" type="ORF">SOCE26_092010</name>
</gene>
<dbReference type="Proteomes" id="UP000238348">
    <property type="component" value="Chromosome"/>
</dbReference>
<dbReference type="InterPro" id="IPR024983">
    <property type="entry name" value="CHAT_dom"/>
</dbReference>
<feature type="domain" description="CHAT" evidence="1">
    <location>
        <begin position="68"/>
        <end position="315"/>
    </location>
</feature>
<name>A0A2L0F831_SORCE</name>
<sequence>MAAPWMEIEIEPAGDAIQVTARGSRGERPKPWSLGASVTPERLATFTRNVGRAVRAGKPLAPETLGEAQALHAAVFQAPLLELAAQLREASRNAPLLQRLFVHDPALQAVPWEALCEPESSVGFWGSSEKVLLARGVASSSPWEPREVRGAVRLLVVAPSSDESALRSVKAALETSIEAGEIEWLDPIAGLKAGKRHFFDELRRGKTPHVIHFLGHGGVEEKHPVLRLADDEDGEPVWIKAEALAQELSASFRGDLRLIVLEACEGAKPGAFGSAAELLSRAGADAVVAHLWPVKADVARACSRDFYRTLTGAKRDLGDGVASLGAARRTLLLESAAGFSPVVYLRGAGSAIFRFEDRRVSPPKAKSAAPSARSKPLAPALQSLLARPFCMVLGDRGEDTSTLRAELEAFLAENGDTGCAGLSLFSLTQRCALRFGQEMLQSLFQQALVGALQRATPASLLVDALAKRLRPGVHVTLLWLPSLESAIARHHPDRTLYVLQPSSSGPSALPRIVKRAAGASAWRVSPSLPQRFDLSAEIVVLRIYGGYSPEPMPILTSPLLTEDDHIRGLVSVEPSRTPEWANKLVGELRMRPGLFLDLSVLEWRHRMLLRWLYGNAPAPTDSLALLDPQADPIEQEIWTSGGGLPGTGRIAALREERGDLAAQIEALSSEEAAS</sequence>
<protein>
    <recommendedName>
        <fullName evidence="1">CHAT domain-containing protein</fullName>
    </recommendedName>
</protein>
<organism evidence="2 3">
    <name type="scientific">Sorangium cellulosum</name>
    <name type="common">Polyangium cellulosum</name>
    <dbReference type="NCBI Taxonomy" id="56"/>
    <lineage>
        <taxon>Bacteria</taxon>
        <taxon>Pseudomonadati</taxon>
        <taxon>Myxococcota</taxon>
        <taxon>Polyangia</taxon>
        <taxon>Polyangiales</taxon>
        <taxon>Polyangiaceae</taxon>
        <taxon>Sorangium</taxon>
    </lineage>
</organism>
<evidence type="ECO:0000313" key="3">
    <source>
        <dbReference type="Proteomes" id="UP000238348"/>
    </source>
</evidence>
<evidence type="ECO:0000313" key="2">
    <source>
        <dbReference type="EMBL" id="AUX47677.1"/>
    </source>
</evidence>
<dbReference type="OrthoDB" id="5482966at2"/>
<dbReference type="AlphaFoldDB" id="A0A2L0F831"/>
<dbReference type="EMBL" id="CP012673">
    <property type="protein sequence ID" value="AUX47677.1"/>
    <property type="molecule type" value="Genomic_DNA"/>
</dbReference>